<sequence>MAPLLGGKFVDIDGRALSGLRHVGNASVGSISIHAVCYPSIRASEV</sequence>
<protein>
    <submittedName>
        <fullName evidence="1">Uncharacterized protein</fullName>
    </submittedName>
</protein>
<comment type="caution">
    <text evidence="1">The sequence shown here is derived from an EMBL/GenBank/DDBJ whole genome shotgun (WGS) entry which is preliminary data.</text>
</comment>
<evidence type="ECO:0000313" key="1">
    <source>
        <dbReference type="EMBL" id="EFW94013.1"/>
    </source>
</evidence>
<dbReference type="AlphaFoldDB" id="E7QP97"/>
<evidence type="ECO:0000313" key="2">
    <source>
        <dbReference type="Proteomes" id="UP000003751"/>
    </source>
</evidence>
<dbReference type="Proteomes" id="UP000003751">
    <property type="component" value="Unassembled WGS sequence"/>
</dbReference>
<name>E7QP97_HALPU</name>
<gene>
    <name evidence="1" type="ORF">ZOD2009_02680</name>
</gene>
<reference evidence="1 2" key="1">
    <citation type="journal article" date="2014" name="ISME J.">
        <title>Trehalose/2-sulfotrehalose biosynthesis and glycine-betaine uptake are widely spread mechanisms for osmoadaptation in the Halobacteriales.</title>
        <authorList>
            <person name="Youssef N.H."/>
            <person name="Savage-Ashlock K.N."/>
            <person name="McCully A.L."/>
            <person name="Luedtke B."/>
            <person name="Shaw E.I."/>
            <person name="Hoff W.D."/>
            <person name="Elshahed M.S."/>
        </authorList>
    </citation>
    <scope>NUCLEOTIDE SEQUENCE [LARGE SCALE GENOMIC DNA]</scope>
    <source>
        <strain evidence="1 2">DX253</strain>
    </source>
</reference>
<dbReference type="EMBL" id="AEMG01000002">
    <property type="protein sequence ID" value="EFW94013.1"/>
    <property type="molecule type" value="Genomic_DNA"/>
</dbReference>
<accession>E7QP97</accession>
<proteinExistence type="predicted"/>
<organism evidence="1 2">
    <name type="scientific">Haladaptatus paucihalophilus DX253</name>
    <dbReference type="NCBI Taxonomy" id="797209"/>
    <lineage>
        <taxon>Archaea</taxon>
        <taxon>Methanobacteriati</taxon>
        <taxon>Methanobacteriota</taxon>
        <taxon>Stenosarchaea group</taxon>
        <taxon>Halobacteria</taxon>
        <taxon>Halobacteriales</taxon>
        <taxon>Haladaptataceae</taxon>
        <taxon>Haladaptatus</taxon>
    </lineage>
</organism>